<keyword evidence="1" id="KW-0732">Signal</keyword>
<evidence type="ECO:0000256" key="1">
    <source>
        <dbReference type="SAM" id="SignalP"/>
    </source>
</evidence>
<proteinExistence type="predicted"/>
<feature type="signal peptide" evidence="1">
    <location>
        <begin position="1"/>
        <end position="24"/>
    </location>
</feature>
<dbReference type="Proteomes" id="UP000607559">
    <property type="component" value="Unassembled WGS sequence"/>
</dbReference>
<protein>
    <submittedName>
        <fullName evidence="2">Uncharacterized protein</fullName>
    </submittedName>
</protein>
<sequence>MFMQKFMTLALTLLLVCGWASGLAQTLSPAAFISLATKKALEVDSFMTQKGFEKKVFSSNDDFSIVNYSYLAKTDSGAIQRSLHVGWRKKLNILELQYGLWQKKEAVDFIDQLLKQGFTKHTVSTPDIGGNSPSKSVHYQKDRLRIDYEEMDQGEGVKVYIFTIENEHYQP</sequence>
<keyword evidence="3" id="KW-1185">Reference proteome</keyword>
<evidence type="ECO:0000313" key="3">
    <source>
        <dbReference type="Proteomes" id="UP000607559"/>
    </source>
</evidence>
<name>A0A8J2UHE8_9BACT</name>
<dbReference type="EMBL" id="BMJC01000005">
    <property type="protein sequence ID" value="GGB18582.1"/>
    <property type="molecule type" value="Genomic_DNA"/>
</dbReference>
<reference evidence="2" key="2">
    <citation type="submission" date="2020-09" db="EMBL/GenBank/DDBJ databases">
        <authorList>
            <person name="Sun Q."/>
            <person name="Zhou Y."/>
        </authorList>
    </citation>
    <scope>NUCLEOTIDE SEQUENCE</scope>
    <source>
        <strain evidence="2">CGMCC 1.15448</strain>
    </source>
</reference>
<accession>A0A8J2UHE8</accession>
<comment type="caution">
    <text evidence="2">The sequence shown here is derived from an EMBL/GenBank/DDBJ whole genome shotgun (WGS) entry which is preliminary data.</text>
</comment>
<feature type="chain" id="PRO_5035147326" evidence="1">
    <location>
        <begin position="25"/>
        <end position="171"/>
    </location>
</feature>
<dbReference type="AlphaFoldDB" id="A0A8J2UHE8"/>
<gene>
    <name evidence="2" type="ORF">GCM10011511_47950</name>
</gene>
<organism evidence="2 3">
    <name type="scientific">Puia dinghuensis</name>
    <dbReference type="NCBI Taxonomy" id="1792502"/>
    <lineage>
        <taxon>Bacteria</taxon>
        <taxon>Pseudomonadati</taxon>
        <taxon>Bacteroidota</taxon>
        <taxon>Chitinophagia</taxon>
        <taxon>Chitinophagales</taxon>
        <taxon>Chitinophagaceae</taxon>
        <taxon>Puia</taxon>
    </lineage>
</organism>
<evidence type="ECO:0000313" key="2">
    <source>
        <dbReference type="EMBL" id="GGB18582.1"/>
    </source>
</evidence>
<reference evidence="2" key="1">
    <citation type="journal article" date="2014" name="Int. J. Syst. Evol. Microbiol.">
        <title>Complete genome sequence of Corynebacterium casei LMG S-19264T (=DSM 44701T), isolated from a smear-ripened cheese.</title>
        <authorList>
            <consortium name="US DOE Joint Genome Institute (JGI-PGF)"/>
            <person name="Walter F."/>
            <person name="Albersmeier A."/>
            <person name="Kalinowski J."/>
            <person name="Ruckert C."/>
        </authorList>
    </citation>
    <scope>NUCLEOTIDE SEQUENCE</scope>
    <source>
        <strain evidence="2">CGMCC 1.15448</strain>
    </source>
</reference>